<evidence type="ECO:0000313" key="3">
    <source>
        <dbReference type="Proteomes" id="UP000007110"/>
    </source>
</evidence>
<dbReference type="KEGG" id="spu:105436555"/>
<protein>
    <submittedName>
        <fullName evidence="2">Uncharacterized protein</fullName>
    </submittedName>
</protein>
<dbReference type="GeneID" id="105436555"/>
<reference evidence="2" key="2">
    <citation type="submission" date="2021-01" db="UniProtKB">
        <authorList>
            <consortium name="EnsemblMetazoa"/>
        </authorList>
    </citation>
    <scope>IDENTIFICATION</scope>
</reference>
<evidence type="ECO:0000313" key="2">
    <source>
        <dbReference type="EnsemblMetazoa" id="XP_030842063"/>
    </source>
</evidence>
<dbReference type="InParanoid" id="A0A7M7NXN0"/>
<sequence length="533" mass="59119">MAELVTNRAEKSAIIKRFQSYGNDSMAYSRDHFEQNKCEECCELQGGRLNFYESAKPHHNTTATVVKVEKRRGTNILILRCGPGGRTVIFLEFDSKRLTDEWQEALCRYTGQPYEPNPVLRRVRSELPAAANRWRRRAITQSTFSDFVFEQVDSDAEQVENPPESLEETLPAGTVSTPEAPQESPLEAPQEVPLEAPQEVPLEAPQEVPLEAPQEVPLEAPQEAHLEAPQEAPFEAPQEVPLEAPQKVPLEAPQEVPLKAPQEVPLETPQQSPLEGRPEVPPAPPVAPPSAPGSPIEELVPSFTIETSETDDCDDAHTYSGPASLRSRDDDSISTLADLAKNSVEKECTLSDLQKLKVKDCGGDVIVKELATPLWHLHVGDKIVMMNDQGRPMNAREITKLIQTSPEKTIVLTIVRGALGIVREEEHELIINFKGSQTVRLDTVDLILRAFTSHCSLTYAEMPERSKLTITEINNIPVSIGSQPDQIAISMREALDTSKGYLTIRLVPQSLLDALAEEDDDTHDEQAHNMVDE</sequence>
<organism evidence="2 3">
    <name type="scientific">Strongylocentrotus purpuratus</name>
    <name type="common">Purple sea urchin</name>
    <dbReference type="NCBI Taxonomy" id="7668"/>
    <lineage>
        <taxon>Eukaryota</taxon>
        <taxon>Metazoa</taxon>
        <taxon>Echinodermata</taxon>
        <taxon>Eleutherozoa</taxon>
        <taxon>Echinozoa</taxon>
        <taxon>Echinoidea</taxon>
        <taxon>Euechinoidea</taxon>
        <taxon>Echinacea</taxon>
        <taxon>Camarodonta</taxon>
        <taxon>Echinidea</taxon>
        <taxon>Strongylocentrotidae</taxon>
        <taxon>Strongylocentrotus</taxon>
    </lineage>
</organism>
<reference evidence="3" key="1">
    <citation type="submission" date="2015-02" db="EMBL/GenBank/DDBJ databases">
        <title>Genome sequencing for Strongylocentrotus purpuratus.</title>
        <authorList>
            <person name="Murali S."/>
            <person name="Liu Y."/>
            <person name="Vee V."/>
            <person name="English A."/>
            <person name="Wang M."/>
            <person name="Skinner E."/>
            <person name="Han Y."/>
            <person name="Muzny D.M."/>
            <person name="Worley K.C."/>
            <person name="Gibbs R.A."/>
        </authorList>
    </citation>
    <scope>NUCLEOTIDE SEQUENCE</scope>
</reference>
<accession>A0A7M7NXN0</accession>
<dbReference type="RefSeq" id="XP_030842063.1">
    <property type="nucleotide sequence ID" value="XM_030986203.1"/>
</dbReference>
<proteinExistence type="predicted"/>
<feature type="compositionally biased region" description="Pro residues" evidence="1">
    <location>
        <begin position="279"/>
        <end position="292"/>
    </location>
</feature>
<dbReference type="EnsemblMetazoa" id="XM_030986203">
    <property type="protein sequence ID" value="XP_030842063"/>
    <property type="gene ID" value="LOC105436555"/>
</dbReference>
<keyword evidence="3" id="KW-1185">Reference proteome</keyword>
<dbReference type="Proteomes" id="UP000007110">
    <property type="component" value="Unassembled WGS sequence"/>
</dbReference>
<name>A0A7M7NXN0_STRPU</name>
<dbReference type="OrthoDB" id="6772952at2759"/>
<feature type="region of interest" description="Disordered" evidence="1">
    <location>
        <begin position="154"/>
        <end position="192"/>
    </location>
</feature>
<dbReference type="AlphaFoldDB" id="A0A7M7NXN0"/>
<feature type="region of interest" description="Disordered" evidence="1">
    <location>
        <begin position="260"/>
        <end position="329"/>
    </location>
</feature>
<evidence type="ECO:0000256" key="1">
    <source>
        <dbReference type="SAM" id="MobiDB-lite"/>
    </source>
</evidence>